<dbReference type="Gene3D" id="2.30.110.10">
    <property type="entry name" value="Electron Transport, Fmn-binding Protein, Chain A"/>
    <property type="match status" value="1"/>
</dbReference>
<dbReference type="AlphaFoldDB" id="A0A845BGJ7"/>
<dbReference type="OrthoDB" id="9783347at2"/>
<accession>A0A845BGJ7</accession>
<keyword evidence="2" id="KW-0285">Flavoprotein</keyword>
<protein>
    <submittedName>
        <fullName evidence="6">Flavin reductase family protein</fullName>
    </submittedName>
</protein>
<comment type="cofactor">
    <cofactor evidence="1">
        <name>FMN</name>
        <dbReference type="ChEBI" id="CHEBI:58210"/>
    </cofactor>
</comment>
<comment type="caution">
    <text evidence="6">The sequence shown here is derived from an EMBL/GenBank/DDBJ whole genome shotgun (WGS) entry which is preliminary data.</text>
</comment>
<dbReference type="Proteomes" id="UP000460715">
    <property type="component" value="Unassembled WGS sequence"/>
</dbReference>
<evidence type="ECO:0000256" key="3">
    <source>
        <dbReference type="ARBA" id="ARBA00022643"/>
    </source>
</evidence>
<dbReference type="PANTHER" id="PTHR33798:SF5">
    <property type="entry name" value="FLAVIN REDUCTASE LIKE DOMAIN-CONTAINING PROTEIN"/>
    <property type="match status" value="1"/>
</dbReference>
<evidence type="ECO:0000313" key="6">
    <source>
        <dbReference type="EMBL" id="MXP65210.1"/>
    </source>
</evidence>
<feature type="domain" description="Flavin reductase like" evidence="5">
    <location>
        <begin position="19"/>
        <end position="172"/>
    </location>
</feature>
<dbReference type="RefSeq" id="WP_160938622.1">
    <property type="nucleotide sequence ID" value="NZ_SNVJ01000019.1"/>
</dbReference>
<dbReference type="PANTHER" id="PTHR33798">
    <property type="entry name" value="FLAVOPROTEIN OXYGENASE"/>
    <property type="match status" value="1"/>
</dbReference>
<proteinExistence type="inferred from homology"/>
<dbReference type="SMART" id="SM00903">
    <property type="entry name" value="Flavin_Reduct"/>
    <property type="match status" value="1"/>
</dbReference>
<dbReference type="InterPro" id="IPR012349">
    <property type="entry name" value="Split_barrel_FMN-bd"/>
</dbReference>
<dbReference type="SUPFAM" id="SSF50475">
    <property type="entry name" value="FMN-binding split barrel"/>
    <property type="match status" value="1"/>
</dbReference>
<evidence type="ECO:0000256" key="1">
    <source>
        <dbReference type="ARBA" id="ARBA00001917"/>
    </source>
</evidence>
<gene>
    <name evidence="6" type="ORF">E0493_17840</name>
</gene>
<dbReference type="InterPro" id="IPR002563">
    <property type="entry name" value="Flavin_Rdtase-like_dom"/>
</dbReference>
<dbReference type="Pfam" id="PF01613">
    <property type="entry name" value="Flavin_Reduct"/>
    <property type="match status" value="1"/>
</dbReference>
<sequence>MIFDFAELAREKRAKLLLSTVVPRPIAWVTTLDGAGRVNAAPFSFFNLLSTEPPVVGLGIAARAGADKDTASNIRAGGEFTVNLVSTGLAPAMNVTALDFAAGIEELRHAGLETAPSQRVRSPRIAQAPVALECRVMTLLDQSGGSLIVLGEVLALHIAREHLLDAERCHVDTPALDLVGRLHGGGWYTRSMAGAFEMPRLPASAMEAVPEGR</sequence>
<dbReference type="EMBL" id="SNVJ01000019">
    <property type="protein sequence ID" value="MXP65210.1"/>
    <property type="molecule type" value="Genomic_DNA"/>
</dbReference>
<evidence type="ECO:0000256" key="4">
    <source>
        <dbReference type="ARBA" id="ARBA00038054"/>
    </source>
</evidence>
<organism evidence="6 7">
    <name type="scientific">Teichococcus coralli</name>
    <dbReference type="NCBI Taxonomy" id="2545983"/>
    <lineage>
        <taxon>Bacteria</taxon>
        <taxon>Pseudomonadati</taxon>
        <taxon>Pseudomonadota</taxon>
        <taxon>Alphaproteobacteria</taxon>
        <taxon>Acetobacterales</taxon>
        <taxon>Roseomonadaceae</taxon>
        <taxon>Roseomonas</taxon>
    </lineage>
</organism>
<evidence type="ECO:0000259" key="5">
    <source>
        <dbReference type="SMART" id="SM00903"/>
    </source>
</evidence>
<comment type="similarity">
    <text evidence="4">Belongs to the flavoredoxin family.</text>
</comment>
<evidence type="ECO:0000313" key="7">
    <source>
        <dbReference type="Proteomes" id="UP000460715"/>
    </source>
</evidence>
<dbReference type="GO" id="GO:0010181">
    <property type="term" value="F:FMN binding"/>
    <property type="evidence" value="ECO:0007669"/>
    <property type="project" value="InterPro"/>
</dbReference>
<evidence type="ECO:0000256" key="2">
    <source>
        <dbReference type="ARBA" id="ARBA00022630"/>
    </source>
</evidence>
<keyword evidence="3" id="KW-0288">FMN</keyword>
<name>A0A845BGJ7_9PROT</name>
<dbReference type="GO" id="GO:0016646">
    <property type="term" value="F:oxidoreductase activity, acting on the CH-NH group of donors, NAD or NADP as acceptor"/>
    <property type="evidence" value="ECO:0007669"/>
    <property type="project" value="UniProtKB-ARBA"/>
</dbReference>
<reference evidence="6 7" key="1">
    <citation type="submission" date="2019-03" db="EMBL/GenBank/DDBJ databases">
        <title>Roseomonas sp. a novel Roseomonas species isolated from Sea whip Gorgonian.</title>
        <authorList>
            <person name="Li F."/>
            <person name="Pan X."/>
            <person name="Huang S."/>
            <person name="Li Z."/>
            <person name="Meng B."/>
        </authorList>
    </citation>
    <scope>NUCLEOTIDE SEQUENCE [LARGE SCALE GENOMIC DNA]</scope>
    <source>
        <strain evidence="6 7">M0104</strain>
    </source>
</reference>
<keyword evidence="7" id="KW-1185">Reference proteome</keyword>